<feature type="transmembrane region" description="Helical" evidence="1">
    <location>
        <begin position="302"/>
        <end position="322"/>
    </location>
</feature>
<name>A0ABW1SWQ4_9ACTN</name>
<dbReference type="Pfam" id="PF19877">
    <property type="entry name" value="DUF6350"/>
    <property type="match status" value="1"/>
</dbReference>
<feature type="transmembrane region" description="Helical" evidence="1">
    <location>
        <begin position="371"/>
        <end position="392"/>
    </location>
</feature>
<feature type="transmembrane region" description="Helical" evidence="1">
    <location>
        <begin position="127"/>
        <end position="149"/>
    </location>
</feature>
<accession>A0ABW1SWQ4</accession>
<keyword evidence="1" id="KW-0472">Membrane</keyword>
<proteinExistence type="predicted"/>
<feature type="transmembrane region" description="Helical" evidence="1">
    <location>
        <begin position="334"/>
        <end position="359"/>
    </location>
</feature>
<protein>
    <submittedName>
        <fullName evidence="2">DUF6350 family protein</fullName>
    </submittedName>
</protein>
<organism evidence="2 3">
    <name type="scientific">Longivirga aurantiaca</name>
    <dbReference type="NCBI Taxonomy" id="1837743"/>
    <lineage>
        <taxon>Bacteria</taxon>
        <taxon>Bacillati</taxon>
        <taxon>Actinomycetota</taxon>
        <taxon>Actinomycetes</taxon>
        <taxon>Sporichthyales</taxon>
        <taxon>Sporichthyaceae</taxon>
        <taxon>Longivirga</taxon>
    </lineage>
</organism>
<dbReference type="EMBL" id="JBHSTI010000002">
    <property type="protein sequence ID" value="MFC6236788.1"/>
    <property type="molecule type" value="Genomic_DNA"/>
</dbReference>
<keyword evidence="1" id="KW-0812">Transmembrane</keyword>
<evidence type="ECO:0000256" key="1">
    <source>
        <dbReference type="SAM" id="Phobius"/>
    </source>
</evidence>
<sequence>MTSMLERPATEQASATRRPLRTRADVVATRPVAAVTAAIWAAGVGLLVLGVVVALAWAVSSRGEDGITTPLRAASTLWLVAHHAPVVTGTATITLLPLLLLALPLLLLARAGRWAARITSTTTVPDVALIVLTGTATYVSVAFLVSQVAGIADASSPPVPVIVWSTVVALVGLGIGALQGSGLVTPLAARLPLLVRRGALAAAASGAALVALVGVVAVVAVALRWSTVTGLARGVAPGPWDMLGLFLLSLAYLPNLLVWTLAYVAGPGFAVGASVVVSPFSAGSGILPGAPLLGAIPPEAPAAAPLLMLLPVLAGLVGAAVLRRRGTLALRDEVVVDVGAAAAVGAATGVLCLLASGSLGSARLADLGPDALVTGLAVFGLVAAGALLWSLLAHALPTIWVREDAP</sequence>
<dbReference type="Proteomes" id="UP001596138">
    <property type="component" value="Unassembled WGS sequence"/>
</dbReference>
<evidence type="ECO:0000313" key="2">
    <source>
        <dbReference type="EMBL" id="MFC6236788.1"/>
    </source>
</evidence>
<dbReference type="RefSeq" id="WP_386763822.1">
    <property type="nucleotide sequence ID" value="NZ_JBHSTI010000002.1"/>
</dbReference>
<gene>
    <name evidence="2" type="ORF">ACFQGU_02785</name>
</gene>
<comment type="caution">
    <text evidence="2">The sequence shown here is derived from an EMBL/GenBank/DDBJ whole genome shotgun (WGS) entry which is preliminary data.</text>
</comment>
<feature type="transmembrane region" description="Helical" evidence="1">
    <location>
        <begin position="243"/>
        <end position="262"/>
    </location>
</feature>
<reference evidence="3" key="1">
    <citation type="journal article" date="2019" name="Int. J. Syst. Evol. Microbiol.">
        <title>The Global Catalogue of Microorganisms (GCM) 10K type strain sequencing project: providing services to taxonomists for standard genome sequencing and annotation.</title>
        <authorList>
            <consortium name="The Broad Institute Genomics Platform"/>
            <consortium name="The Broad Institute Genome Sequencing Center for Infectious Disease"/>
            <person name="Wu L."/>
            <person name="Ma J."/>
        </authorList>
    </citation>
    <scope>NUCLEOTIDE SEQUENCE [LARGE SCALE GENOMIC DNA]</scope>
    <source>
        <strain evidence="3">CGMCC 4.7317</strain>
    </source>
</reference>
<dbReference type="InterPro" id="IPR045931">
    <property type="entry name" value="DUF6350"/>
</dbReference>
<keyword evidence="1" id="KW-1133">Transmembrane helix</keyword>
<feature type="transmembrane region" description="Helical" evidence="1">
    <location>
        <begin position="79"/>
        <end position="107"/>
    </location>
</feature>
<feature type="transmembrane region" description="Helical" evidence="1">
    <location>
        <begin position="161"/>
        <end position="178"/>
    </location>
</feature>
<feature type="transmembrane region" description="Helical" evidence="1">
    <location>
        <begin position="269"/>
        <end position="290"/>
    </location>
</feature>
<evidence type="ECO:0000313" key="3">
    <source>
        <dbReference type="Proteomes" id="UP001596138"/>
    </source>
</evidence>
<feature type="transmembrane region" description="Helical" evidence="1">
    <location>
        <begin position="32"/>
        <end position="59"/>
    </location>
</feature>
<keyword evidence="3" id="KW-1185">Reference proteome</keyword>
<feature type="transmembrane region" description="Helical" evidence="1">
    <location>
        <begin position="199"/>
        <end position="223"/>
    </location>
</feature>